<gene>
    <name evidence="2" type="ORF">L3V18_12470</name>
</gene>
<protein>
    <submittedName>
        <fullName evidence="2">DUF3658 domain-containing protein</fullName>
    </submittedName>
</protein>
<organism evidence="2 3">
    <name type="scientific">Marilutibacter chinensis</name>
    <dbReference type="NCBI Taxonomy" id="2912247"/>
    <lineage>
        <taxon>Bacteria</taxon>
        <taxon>Pseudomonadati</taxon>
        <taxon>Pseudomonadota</taxon>
        <taxon>Gammaproteobacteria</taxon>
        <taxon>Lysobacterales</taxon>
        <taxon>Lysobacteraceae</taxon>
        <taxon>Marilutibacter</taxon>
    </lineage>
</organism>
<evidence type="ECO:0000259" key="1">
    <source>
        <dbReference type="Pfam" id="PF12395"/>
    </source>
</evidence>
<dbReference type="Pfam" id="PF12395">
    <property type="entry name" value="DUF3658"/>
    <property type="match status" value="1"/>
</dbReference>
<proteinExistence type="predicted"/>
<dbReference type="EMBL" id="JAKJPO010000008">
    <property type="protein sequence ID" value="MCF7222591.1"/>
    <property type="molecule type" value="Genomic_DNA"/>
</dbReference>
<reference evidence="2" key="2">
    <citation type="submission" date="2022-01" db="EMBL/GenBank/DDBJ databases">
        <authorList>
            <person name="Zhou L.Y."/>
        </authorList>
    </citation>
    <scope>NUCLEOTIDE SEQUENCE</scope>
    <source>
        <strain evidence="2">TLK-CK17</strain>
    </source>
</reference>
<reference evidence="2" key="1">
    <citation type="submission" date="2022-01" db="EMBL/GenBank/DDBJ databases">
        <title>Lysobacter chinensis sp. nov., a bacterium isolated from cow dung compost.</title>
        <authorList>
            <person name="Liu Y."/>
        </authorList>
    </citation>
    <scope>NUCLEOTIDE SEQUENCE</scope>
    <source>
        <strain evidence="2">TLK-CK17</strain>
    </source>
</reference>
<sequence length="108" mass="11684">MSKIEDHEPADRSLESAELALIAALSPDRIQAMDAALLTAADARWRKVAFLVACSMTGPAHVVGVPDAYYAQRVRQLVADGALESRGSLSRMRYSEVRLPGRVTTAES</sequence>
<accession>A0ABS9HUM7</accession>
<keyword evidence="3" id="KW-1185">Reference proteome</keyword>
<dbReference type="Proteomes" id="UP001430796">
    <property type="component" value="Unassembled WGS sequence"/>
</dbReference>
<evidence type="ECO:0000313" key="3">
    <source>
        <dbReference type="Proteomes" id="UP001430796"/>
    </source>
</evidence>
<comment type="caution">
    <text evidence="2">The sequence shown here is derived from an EMBL/GenBank/DDBJ whole genome shotgun (WGS) entry which is preliminary data.</text>
</comment>
<evidence type="ECO:0000313" key="2">
    <source>
        <dbReference type="EMBL" id="MCF7222591.1"/>
    </source>
</evidence>
<name>A0ABS9HUM7_9GAMM</name>
<dbReference type="RefSeq" id="WP_237055368.1">
    <property type="nucleotide sequence ID" value="NZ_JAKJPO010000008.1"/>
</dbReference>
<dbReference type="InterPro" id="IPR022123">
    <property type="entry name" value="DUF3658"/>
</dbReference>
<feature type="domain" description="DUF3658" evidence="1">
    <location>
        <begin position="31"/>
        <end position="95"/>
    </location>
</feature>